<proteinExistence type="predicted"/>
<dbReference type="EMBL" id="NLFK01000005">
    <property type="protein sequence ID" value="OZN24859.1"/>
    <property type="molecule type" value="Genomic_DNA"/>
</dbReference>
<dbReference type="Proteomes" id="UP000215738">
    <property type="component" value="Unassembled WGS sequence"/>
</dbReference>
<sequence>MCVNLLITQNLASSCIGKFSTSTFKLHTFKFNEKLCDSVTQSGNLSDIWKINWLKQSDSKTQDIEVIFRETKIINQYEFDKLDDKIQHSEINLFNNDY</sequence>
<evidence type="ECO:0000313" key="1">
    <source>
        <dbReference type="EMBL" id="OZN24859.1"/>
    </source>
</evidence>
<reference evidence="1 2" key="1">
    <citation type="submission" date="2017-07" db="EMBL/GenBank/DDBJ databases">
        <title>Virulence factors identified in Actinobacillus seminis.</title>
        <authorList>
            <person name="Negrete-Abascal E."/>
            <person name="Vaca-Pacheco S."/>
            <person name="Montes-Garcia F."/>
            <person name="Leyto-Gil A.M."/>
            <person name="Fragoso-Garcia E."/>
            <person name="Carvente-Garcia R."/>
            <person name="Perez-Agueros S."/>
            <person name="Castelan-Sanchez H.G."/>
            <person name="Garcia-Molina A."/>
            <person name="Villamar T.E."/>
            <person name="Vazquez-Cruz C."/>
        </authorList>
    </citation>
    <scope>NUCLEOTIDE SEQUENCE [LARGE SCALE GENOMIC DNA]</scope>
    <source>
        <strain evidence="1 2">ATCC 15768</strain>
    </source>
</reference>
<organism evidence="1 2">
    <name type="scientific">Actinobacillus seminis</name>
    <dbReference type="NCBI Taxonomy" id="722"/>
    <lineage>
        <taxon>Bacteria</taxon>
        <taxon>Pseudomonadati</taxon>
        <taxon>Pseudomonadota</taxon>
        <taxon>Gammaproteobacteria</taxon>
        <taxon>Pasteurellales</taxon>
        <taxon>Pasteurellaceae</taxon>
        <taxon>Actinobacillus</taxon>
    </lineage>
</organism>
<name>A0ABX4FLZ6_9PAST</name>
<evidence type="ECO:0000313" key="2">
    <source>
        <dbReference type="Proteomes" id="UP000215738"/>
    </source>
</evidence>
<comment type="caution">
    <text evidence="1">The sequence shown here is derived from an EMBL/GenBank/DDBJ whole genome shotgun (WGS) entry which is preliminary data.</text>
</comment>
<keyword evidence="2" id="KW-1185">Reference proteome</keyword>
<protein>
    <submittedName>
        <fullName evidence="1">Uncharacterized protein</fullName>
    </submittedName>
</protein>
<accession>A0ABX4FLZ6</accession>
<gene>
    <name evidence="1" type="ORF">CFY87_05855</name>
</gene>